<gene>
    <name evidence="2" type="ORF">FD07_GL001261</name>
</gene>
<feature type="domain" description="HTH cro/C1-type" evidence="1">
    <location>
        <begin position="8"/>
        <end position="61"/>
    </location>
</feature>
<dbReference type="Proteomes" id="UP000051176">
    <property type="component" value="Unassembled WGS sequence"/>
</dbReference>
<dbReference type="CDD" id="cd00093">
    <property type="entry name" value="HTH_XRE"/>
    <property type="match status" value="1"/>
</dbReference>
<dbReference type="STRING" id="357278.IV61_GL000008"/>
<dbReference type="SUPFAM" id="SSF47413">
    <property type="entry name" value="lambda repressor-like DNA-binding domains"/>
    <property type="match status" value="1"/>
</dbReference>
<proteinExistence type="predicted"/>
<keyword evidence="3" id="KW-1185">Reference proteome</keyword>
<dbReference type="RefSeq" id="WP_033388939.1">
    <property type="nucleotide sequence ID" value="NZ_AZCZ01000031.1"/>
</dbReference>
<evidence type="ECO:0000313" key="2">
    <source>
        <dbReference type="EMBL" id="KRK35909.1"/>
    </source>
</evidence>
<dbReference type="InterPro" id="IPR001387">
    <property type="entry name" value="Cro/C1-type_HTH"/>
</dbReference>
<name>A0A0R1GPB6_9LACO</name>
<evidence type="ECO:0000313" key="3">
    <source>
        <dbReference type="Proteomes" id="UP000051176"/>
    </source>
</evidence>
<dbReference type="SMART" id="SM00530">
    <property type="entry name" value="HTH_XRE"/>
    <property type="match status" value="1"/>
</dbReference>
<dbReference type="eggNOG" id="COG2944">
    <property type="taxonomic scope" value="Bacteria"/>
</dbReference>
<dbReference type="InterPro" id="IPR010982">
    <property type="entry name" value="Lambda_DNA-bd_dom_sf"/>
</dbReference>
<dbReference type="PATRIC" id="fig|1267003.4.peg.1339"/>
<dbReference type="Gene3D" id="1.10.260.40">
    <property type="entry name" value="lambda repressor-like DNA-binding domains"/>
    <property type="match status" value="1"/>
</dbReference>
<comment type="caution">
    <text evidence="2">The sequence shown here is derived from an EMBL/GenBank/DDBJ whole genome shotgun (WGS) entry which is preliminary data.</text>
</comment>
<protein>
    <submittedName>
        <fullName evidence="2">Transcription regulator</fullName>
    </submittedName>
</protein>
<dbReference type="AlphaFoldDB" id="A0A0R1GPB6"/>
<dbReference type="OrthoDB" id="678210at2"/>
<dbReference type="GeneID" id="97413714"/>
<dbReference type="Pfam" id="PF01381">
    <property type="entry name" value="HTH_3"/>
    <property type="match status" value="1"/>
</dbReference>
<dbReference type="EMBL" id="AZCZ01000031">
    <property type="protein sequence ID" value="KRK35909.1"/>
    <property type="molecule type" value="Genomic_DNA"/>
</dbReference>
<reference evidence="2 3" key="1">
    <citation type="journal article" date="2015" name="Genome Announc.">
        <title>Expanding the biotechnology potential of lactobacilli through comparative genomics of 213 strains and associated genera.</title>
        <authorList>
            <person name="Sun Z."/>
            <person name="Harris H.M."/>
            <person name="McCann A."/>
            <person name="Guo C."/>
            <person name="Argimon S."/>
            <person name="Zhang W."/>
            <person name="Yang X."/>
            <person name="Jeffery I.B."/>
            <person name="Cooney J.C."/>
            <person name="Kagawa T.F."/>
            <person name="Liu W."/>
            <person name="Song Y."/>
            <person name="Salvetti E."/>
            <person name="Wrobel A."/>
            <person name="Rasinkangas P."/>
            <person name="Parkhill J."/>
            <person name="Rea M.C."/>
            <person name="O'Sullivan O."/>
            <person name="Ritari J."/>
            <person name="Douillard F.P."/>
            <person name="Paul Ross R."/>
            <person name="Yang R."/>
            <person name="Briner A.E."/>
            <person name="Felis G.E."/>
            <person name="de Vos W.M."/>
            <person name="Barrangou R."/>
            <person name="Klaenhammer T.R."/>
            <person name="Caufield P.W."/>
            <person name="Cui Y."/>
            <person name="Zhang H."/>
            <person name="O'Toole P.W."/>
        </authorList>
    </citation>
    <scope>NUCLEOTIDE SEQUENCE [LARGE SCALE GENOMIC DNA]</scope>
    <source>
        <strain evidence="2 3">ATCC 53295</strain>
    </source>
</reference>
<evidence type="ECO:0000259" key="1">
    <source>
        <dbReference type="PROSITE" id="PS50943"/>
    </source>
</evidence>
<organism evidence="2 3">
    <name type="scientific">Levilactobacillus parabrevis ATCC 53295</name>
    <dbReference type="NCBI Taxonomy" id="1267003"/>
    <lineage>
        <taxon>Bacteria</taxon>
        <taxon>Bacillati</taxon>
        <taxon>Bacillota</taxon>
        <taxon>Bacilli</taxon>
        <taxon>Lactobacillales</taxon>
        <taxon>Lactobacillaceae</taxon>
        <taxon>Levilactobacillus</taxon>
    </lineage>
</organism>
<sequence>MTRTAATLKFIRRHYHISQQELATLLNASPRTVQHWEQGDYAPSGTAVKLIQLLAKNDAVFTELVGMKGDEGIMYLDHNDQELTILGVAFRNEREYRATLNAVVNNMYEGFEPTVADIKLLREMDNRDEPMTTQEILNWIDARDAVSDQ</sequence>
<dbReference type="GO" id="GO:0003677">
    <property type="term" value="F:DNA binding"/>
    <property type="evidence" value="ECO:0007669"/>
    <property type="project" value="InterPro"/>
</dbReference>
<dbReference type="PROSITE" id="PS50943">
    <property type="entry name" value="HTH_CROC1"/>
    <property type="match status" value="1"/>
</dbReference>
<accession>A0A0R1GPB6</accession>